<dbReference type="SUPFAM" id="SSF53187">
    <property type="entry name" value="Zn-dependent exopeptidases"/>
    <property type="match status" value="1"/>
</dbReference>
<evidence type="ECO:0000256" key="5">
    <source>
        <dbReference type="HAMAP-Rule" id="MF_01692"/>
    </source>
</evidence>
<accession>A0A285D2K7</accession>
<feature type="binding site" evidence="6">
    <location>
        <position position="98"/>
    </location>
    <ligand>
        <name>Mn(2+)</name>
        <dbReference type="ChEBI" id="CHEBI:29035"/>
        <label>2</label>
    </ligand>
</feature>
<dbReference type="PANTHER" id="PTHR11014:SF98">
    <property type="entry name" value="N-ACETYLDIAMINOPIMELATE DEACETYLASE"/>
    <property type="match status" value="1"/>
</dbReference>
<comment type="function">
    <text evidence="5">Catalyzes the conversion of N-acetyl-diaminopimelate to diaminopimelate and acetate.</text>
</comment>
<keyword evidence="2 5" id="KW-0378">Hydrolase</keyword>
<feature type="active site" evidence="5">
    <location>
        <position position="71"/>
    </location>
</feature>
<dbReference type="NCBIfam" id="TIGR01891">
    <property type="entry name" value="amidohydrolases"/>
    <property type="match status" value="1"/>
</dbReference>
<dbReference type="EC" id="3.5.1.47" evidence="5"/>
<comment type="pathway">
    <text evidence="5">Amino-acid biosynthesis; L-lysine biosynthesis via DAP pathway; LL-2,6-diaminopimelate from (S)-tetrahydrodipicolinate (acetylase route): step 3/3.</text>
</comment>
<reference evidence="8 9" key="1">
    <citation type="submission" date="2017-08" db="EMBL/GenBank/DDBJ databases">
        <authorList>
            <person name="de Groot N.N."/>
        </authorList>
    </citation>
    <scope>NUCLEOTIDE SEQUENCE [LARGE SCALE GENOMIC DNA]</scope>
    <source>
        <strain evidence="8 9">JC228</strain>
    </source>
</reference>
<dbReference type="InterPro" id="IPR002933">
    <property type="entry name" value="Peptidase_M20"/>
</dbReference>
<proteinExistence type="inferred from homology"/>
<evidence type="ECO:0000313" key="9">
    <source>
        <dbReference type="Proteomes" id="UP000219546"/>
    </source>
</evidence>
<dbReference type="SUPFAM" id="SSF55031">
    <property type="entry name" value="Bacterial exopeptidase dimerisation domain"/>
    <property type="match status" value="1"/>
</dbReference>
<organism evidence="8 9">
    <name type="scientific">Bacillus oleivorans</name>
    <dbReference type="NCBI Taxonomy" id="1448271"/>
    <lineage>
        <taxon>Bacteria</taxon>
        <taxon>Bacillati</taxon>
        <taxon>Bacillota</taxon>
        <taxon>Bacilli</taxon>
        <taxon>Bacillales</taxon>
        <taxon>Bacillaceae</taxon>
        <taxon>Bacillus</taxon>
    </lineage>
</organism>
<dbReference type="Pfam" id="PF07687">
    <property type="entry name" value="M20_dimer"/>
    <property type="match status" value="1"/>
</dbReference>
<dbReference type="PANTHER" id="PTHR11014">
    <property type="entry name" value="PEPTIDASE M20 FAMILY MEMBER"/>
    <property type="match status" value="1"/>
</dbReference>
<dbReference type="Pfam" id="PF01546">
    <property type="entry name" value="Peptidase_M20"/>
    <property type="match status" value="1"/>
</dbReference>
<dbReference type="GO" id="GO:0046872">
    <property type="term" value="F:metal ion binding"/>
    <property type="evidence" value="ECO:0007669"/>
    <property type="project" value="UniProtKB-KW"/>
</dbReference>
<comment type="catalytic activity">
    <reaction evidence="5">
        <text>N-acetyl-(2S,6S)-2,6-diaminopimelate + H2O = (2S,6S)-2,6-diaminopimelate + acetate</text>
        <dbReference type="Rhea" id="RHEA:20405"/>
        <dbReference type="ChEBI" id="CHEBI:15377"/>
        <dbReference type="ChEBI" id="CHEBI:30089"/>
        <dbReference type="ChEBI" id="CHEBI:57609"/>
        <dbReference type="ChEBI" id="CHEBI:58767"/>
        <dbReference type="EC" id="3.5.1.47"/>
    </reaction>
</comment>
<name>A0A285D2K7_9BACI</name>
<dbReference type="FunFam" id="3.30.70.360:FF:000001">
    <property type="entry name" value="N-acetyldiaminopimelate deacetylase"/>
    <property type="match status" value="1"/>
</dbReference>
<dbReference type="InterPro" id="IPR017439">
    <property type="entry name" value="Amidohydrolase"/>
</dbReference>
<sequence length="376" mass="41968">MDQNLERFIAIRRDLHQIPEKGFEEYKTQKYLLDYLDELPTERLEIKVWKTGIFVKVKGMNPNKTYGYRADMDGLPMEELTGLAFLSQHKGMMHACGHDFHMAIGLGVLTALVSNPIQDDVVFLFQPAEEGPGGAKPMLESQIFAEWRPDEIVALHIAPEYPVGTIAAKPGLLFANTSELFIDLKGKGGHAAYPHHANDMVVAASQLVSQFQTVISRNVDPLDSAVITIGKITGGFVQNVIAEEARLEGTIRTLSEESMVRVKQRIEAIVKGIEVGFDCSAVIDYGSMYHQVYNDETLTKEFMNFAKDHVEVIECKEAMTGEDFGYIVKEVPGFMFWLGVNSAYGLHHQKLNPDEEAIAVAISLLTSYFSFKSRAN</sequence>
<dbReference type="InterPro" id="IPR023905">
    <property type="entry name" value="AcetylDAP_deacetylase"/>
</dbReference>
<feature type="binding site" evidence="6">
    <location>
        <position position="156"/>
    </location>
    <ligand>
        <name>Mn(2+)</name>
        <dbReference type="ChEBI" id="CHEBI:29035"/>
        <label>2</label>
    </ligand>
</feature>
<evidence type="ECO:0000259" key="7">
    <source>
        <dbReference type="Pfam" id="PF07687"/>
    </source>
</evidence>
<keyword evidence="6" id="KW-0464">Manganese</keyword>
<dbReference type="PIRSF" id="PIRSF005962">
    <property type="entry name" value="Pept_M20D_amidohydro"/>
    <property type="match status" value="1"/>
</dbReference>
<feature type="active site" description="Proton acceptor" evidence="5">
    <location>
        <position position="130"/>
    </location>
</feature>
<evidence type="ECO:0000256" key="6">
    <source>
        <dbReference type="PIRSR" id="PIRSR005962-1"/>
    </source>
</evidence>
<evidence type="ECO:0000256" key="1">
    <source>
        <dbReference type="ARBA" id="ARBA00022605"/>
    </source>
</evidence>
<dbReference type="InterPro" id="IPR036264">
    <property type="entry name" value="Bact_exopeptidase_dim_dom"/>
</dbReference>
<dbReference type="Gene3D" id="3.30.70.360">
    <property type="match status" value="1"/>
</dbReference>
<dbReference type="RefSeq" id="WP_097159666.1">
    <property type="nucleotide sequence ID" value="NZ_JBEPMQ010000008.1"/>
</dbReference>
<dbReference type="OrthoDB" id="9776731at2"/>
<keyword evidence="9" id="KW-1185">Reference proteome</keyword>
<dbReference type="UniPathway" id="UPA00034">
    <property type="reaction ID" value="UER00024"/>
</dbReference>
<comment type="similarity">
    <text evidence="5">Belongs to the peptidase M20A family. N-acetyldiaminopimelate deacetylase subfamily.</text>
</comment>
<dbReference type="Proteomes" id="UP000219546">
    <property type="component" value="Unassembled WGS sequence"/>
</dbReference>
<dbReference type="AlphaFoldDB" id="A0A285D2K7"/>
<dbReference type="InterPro" id="IPR011650">
    <property type="entry name" value="Peptidase_M20_dimer"/>
</dbReference>
<protein>
    <recommendedName>
        <fullName evidence="5">N-acetyldiaminopimelate deacetylase</fullName>
        <ecNumber evidence="5">3.5.1.47</ecNumber>
    </recommendedName>
</protein>
<keyword evidence="6" id="KW-0479">Metal-binding</keyword>
<dbReference type="GO" id="GO:0009089">
    <property type="term" value="P:lysine biosynthetic process via diaminopimelate"/>
    <property type="evidence" value="ECO:0007669"/>
    <property type="project" value="UniProtKB-UniRule"/>
</dbReference>
<gene>
    <name evidence="8" type="ORF">SAMN05877753_10818</name>
</gene>
<feature type="domain" description="Peptidase M20 dimerisation" evidence="7">
    <location>
        <begin position="182"/>
        <end position="271"/>
    </location>
</feature>
<dbReference type="CDD" id="cd05670">
    <property type="entry name" value="M20_Acy1_YkuR-like"/>
    <property type="match status" value="1"/>
</dbReference>
<feature type="binding site" evidence="6">
    <location>
        <position position="96"/>
    </location>
    <ligand>
        <name>Mn(2+)</name>
        <dbReference type="ChEBI" id="CHEBI:29035"/>
        <label>2</label>
    </ligand>
</feature>
<evidence type="ECO:0000256" key="3">
    <source>
        <dbReference type="ARBA" id="ARBA00022915"/>
    </source>
</evidence>
<keyword evidence="4 5" id="KW-0457">Lysine biosynthesis</keyword>
<dbReference type="GO" id="GO:0019877">
    <property type="term" value="P:diaminopimelate biosynthetic process"/>
    <property type="evidence" value="ECO:0007669"/>
    <property type="project" value="UniProtKB-UniRule"/>
</dbReference>
<comment type="cofactor">
    <cofactor evidence="6">
        <name>Mn(2+)</name>
        <dbReference type="ChEBI" id="CHEBI:29035"/>
    </cofactor>
    <text evidence="6">The Mn(2+) ion enhances activity.</text>
</comment>
<keyword evidence="3 5" id="KW-0220">Diaminopimelate biosynthesis</keyword>
<keyword evidence="1 5" id="KW-0028">Amino-acid biosynthesis</keyword>
<dbReference type="EMBL" id="OAOP01000008">
    <property type="protein sequence ID" value="SNX73895.1"/>
    <property type="molecule type" value="Genomic_DNA"/>
</dbReference>
<evidence type="ECO:0000256" key="4">
    <source>
        <dbReference type="ARBA" id="ARBA00023154"/>
    </source>
</evidence>
<dbReference type="Gene3D" id="3.40.630.10">
    <property type="entry name" value="Zn peptidases"/>
    <property type="match status" value="1"/>
</dbReference>
<evidence type="ECO:0000313" key="8">
    <source>
        <dbReference type="EMBL" id="SNX73895.1"/>
    </source>
</evidence>
<feature type="binding site" evidence="6">
    <location>
        <position position="130"/>
    </location>
    <ligand>
        <name>Mn(2+)</name>
        <dbReference type="ChEBI" id="CHEBI:29035"/>
        <label>2</label>
    </ligand>
</feature>
<evidence type="ECO:0000256" key="2">
    <source>
        <dbReference type="ARBA" id="ARBA00022801"/>
    </source>
</evidence>
<dbReference type="GO" id="GO:0050118">
    <property type="term" value="F:N-acetyldiaminopimelate deacetylase activity"/>
    <property type="evidence" value="ECO:0007669"/>
    <property type="project" value="UniProtKB-UniRule"/>
</dbReference>
<feature type="binding site" evidence="6">
    <location>
        <position position="347"/>
    </location>
    <ligand>
        <name>Mn(2+)</name>
        <dbReference type="ChEBI" id="CHEBI:29035"/>
        <label>2</label>
    </ligand>
</feature>
<dbReference type="HAMAP" id="MF_01692">
    <property type="entry name" value="DapEL"/>
    <property type="match status" value="1"/>
</dbReference>